<keyword evidence="4 10" id="KW-0285">Flavoprotein</keyword>
<dbReference type="GO" id="GO:0034599">
    <property type="term" value="P:cellular response to oxidative stress"/>
    <property type="evidence" value="ECO:0007669"/>
    <property type="project" value="TreeGrafter"/>
</dbReference>
<dbReference type="Pfam" id="PF00583">
    <property type="entry name" value="Acetyltransf_1"/>
    <property type="match status" value="1"/>
</dbReference>
<dbReference type="GO" id="GO:0045454">
    <property type="term" value="P:cell redox homeostasis"/>
    <property type="evidence" value="ECO:0007669"/>
    <property type="project" value="InterPro"/>
</dbReference>
<evidence type="ECO:0000256" key="8">
    <source>
        <dbReference type="ARBA" id="ARBA00023157"/>
    </source>
</evidence>
<organism evidence="13 14">
    <name type="scientific">Rhodobium orientis</name>
    <dbReference type="NCBI Taxonomy" id="34017"/>
    <lineage>
        <taxon>Bacteria</taxon>
        <taxon>Pseudomonadati</taxon>
        <taxon>Pseudomonadota</taxon>
        <taxon>Alphaproteobacteria</taxon>
        <taxon>Hyphomicrobiales</taxon>
        <taxon>Rhodobiaceae</taxon>
        <taxon>Rhodobium</taxon>
    </lineage>
</organism>
<evidence type="ECO:0000256" key="4">
    <source>
        <dbReference type="ARBA" id="ARBA00022630"/>
    </source>
</evidence>
<feature type="domain" description="N-acetyltransferase" evidence="12">
    <location>
        <begin position="487"/>
        <end position="644"/>
    </location>
</feature>
<evidence type="ECO:0000259" key="12">
    <source>
        <dbReference type="PROSITE" id="PS51186"/>
    </source>
</evidence>
<evidence type="ECO:0000313" key="13">
    <source>
        <dbReference type="EMBL" id="RAI29582.1"/>
    </source>
</evidence>
<keyword evidence="14" id="KW-1185">Reference proteome</keyword>
<evidence type="ECO:0000256" key="7">
    <source>
        <dbReference type="ARBA" id="ARBA00023002"/>
    </source>
</evidence>
<dbReference type="PROSITE" id="PS00076">
    <property type="entry name" value="PYRIDINE_REDOX_1"/>
    <property type="match status" value="1"/>
</dbReference>
<dbReference type="EMBL" id="NPEV01000003">
    <property type="protein sequence ID" value="RAI29582.1"/>
    <property type="molecule type" value="Genomic_DNA"/>
</dbReference>
<dbReference type="GO" id="GO:0006749">
    <property type="term" value="P:glutathione metabolic process"/>
    <property type="evidence" value="ECO:0007669"/>
    <property type="project" value="InterPro"/>
</dbReference>
<dbReference type="Gene3D" id="3.50.50.60">
    <property type="entry name" value="FAD/NAD(P)-binding domain"/>
    <property type="match status" value="2"/>
</dbReference>
<accession>A0A327JX83</accession>
<dbReference type="PROSITE" id="PS51186">
    <property type="entry name" value="GNAT"/>
    <property type="match status" value="1"/>
</dbReference>
<keyword evidence="5 10" id="KW-0274">FAD</keyword>
<dbReference type="SUPFAM" id="SSF55729">
    <property type="entry name" value="Acyl-CoA N-acyltransferases (Nat)"/>
    <property type="match status" value="1"/>
</dbReference>
<dbReference type="NCBIfam" id="TIGR01424">
    <property type="entry name" value="gluta_reduc_2"/>
    <property type="match status" value="1"/>
</dbReference>
<gene>
    <name evidence="13" type="primary">gor</name>
    <name evidence="13" type="ORF">CH339_02740</name>
</gene>
<comment type="catalytic activity">
    <reaction evidence="11">
        <text>2 glutathione + NADP(+) = glutathione disulfide + NADPH + H(+)</text>
        <dbReference type="Rhea" id="RHEA:11740"/>
        <dbReference type="ChEBI" id="CHEBI:15378"/>
        <dbReference type="ChEBI" id="CHEBI:57783"/>
        <dbReference type="ChEBI" id="CHEBI:57925"/>
        <dbReference type="ChEBI" id="CHEBI:58297"/>
        <dbReference type="ChEBI" id="CHEBI:58349"/>
        <dbReference type="EC" id="1.8.1.7"/>
    </reaction>
</comment>
<dbReference type="Pfam" id="PF02852">
    <property type="entry name" value="Pyr_redox_dim"/>
    <property type="match status" value="1"/>
</dbReference>
<dbReference type="EC" id="1.8.1.7" evidence="11"/>
<comment type="function">
    <text evidence="11">Catalyzes the reduction of glutathione disulfide (GSSG) to reduced glutathione (GSH).</text>
</comment>
<dbReference type="GO" id="GO:0016747">
    <property type="term" value="F:acyltransferase activity, transferring groups other than amino-acyl groups"/>
    <property type="evidence" value="ECO:0007669"/>
    <property type="project" value="InterPro"/>
</dbReference>
<dbReference type="OrthoDB" id="9776382at2"/>
<dbReference type="InterPro" id="IPR036188">
    <property type="entry name" value="FAD/NAD-bd_sf"/>
</dbReference>
<keyword evidence="9 10" id="KW-0676">Redox-active center</keyword>
<keyword evidence="7 10" id="KW-0560">Oxidoreductase</keyword>
<dbReference type="InterPro" id="IPR016181">
    <property type="entry name" value="Acyl_CoA_acyltransferase"/>
</dbReference>
<evidence type="ECO:0000256" key="2">
    <source>
        <dbReference type="ARBA" id="ARBA00007532"/>
    </source>
</evidence>
<evidence type="ECO:0000313" key="14">
    <source>
        <dbReference type="Proteomes" id="UP000249299"/>
    </source>
</evidence>
<comment type="cofactor">
    <cofactor evidence="1 11">
        <name>FAD</name>
        <dbReference type="ChEBI" id="CHEBI:57692"/>
    </cofactor>
</comment>
<evidence type="ECO:0000256" key="9">
    <source>
        <dbReference type="ARBA" id="ARBA00023284"/>
    </source>
</evidence>
<dbReference type="AlphaFoldDB" id="A0A327JX83"/>
<name>A0A327JX83_9HYPH</name>
<dbReference type="NCBIfam" id="NF004776">
    <property type="entry name" value="PRK06116.1"/>
    <property type="match status" value="1"/>
</dbReference>
<dbReference type="GO" id="GO:0050660">
    <property type="term" value="F:flavin adenine dinucleotide binding"/>
    <property type="evidence" value="ECO:0007669"/>
    <property type="project" value="InterPro"/>
</dbReference>
<dbReference type="InterPro" id="IPR012999">
    <property type="entry name" value="Pyr_OxRdtase_I_AS"/>
</dbReference>
<evidence type="ECO:0000256" key="10">
    <source>
        <dbReference type="RuleBase" id="RU003691"/>
    </source>
</evidence>
<reference evidence="13 14" key="1">
    <citation type="submission" date="2017-07" db="EMBL/GenBank/DDBJ databases">
        <title>Draft Genome Sequences of Select Purple Nonsulfur Bacteria.</title>
        <authorList>
            <person name="Lasarre B."/>
            <person name="Mckinlay J.B."/>
        </authorList>
    </citation>
    <scope>NUCLEOTIDE SEQUENCE [LARGE SCALE GENOMIC DNA]</scope>
    <source>
        <strain evidence="13 14">DSM 11290</strain>
    </source>
</reference>
<dbReference type="InterPro" id="IPR006324">
    <property type="entry name" value="GSHR"/>
</dbReference>
<sequence>MSGYDYDLFVIGAGSGGVRAARIAAGYGARVAIAEEYRVGGTCVIRGCVPKKLLVYASKFGEEFEDAAGFGWSVGETKFDWKTLIANKDREIDRLNKVYLTNLERSGVEIVMSRATVAGPNEVRLLADDRTVSAKYILIATGATPFLDSSVTGIEHAITSNEAFHLEDFPERVTVVGGGYIAVEFAGIFAGLGARTTLLYRGEEILRGFDMDMRTLLHEEMEKKGIDVITGDRFTAIEKSGAALVGRTEAGRTIEADQIMYAIGRRPATAGLGLEEAGVELTKNGAVVVDAQSKSSVASIYAVGDATDRVNLTPVAIREGHAFADTVFGARNVTVDHSNIATAVFSQPEIGTVGLTEDEACDRFDAVDIYRARFRAMKHTLTGRDERMLMKVIVDAASDTVLGVHVMGPDAGEMAQLLGIAIKMGATKADFDRTVAVHPTAAEELVTMREPSERYRAREAHVAAAGIGEAAVGSAGAGEAAKPVTGVEVREARETDFAILAKIGMHSWQASIGSQLAGDAWKRLRDEKPFEHLLASAGGPVLVATLDGEPVGFAIVASGQGAISEIWVAPSAWANGAGEALLAALEEALAARDAKYVDLDLFAGNRRALRFFRTRGFSDRSREKRYDNLAGTEIDTIRLRKPLAT</sequence>
<dbReference type="GO" id="GO:0004362">
    <property type="term" value="F:glutathione-disulfide reductase (NADPH) activity"/>
    <property type="evidence" value="ECO:0007669"/>
    <property type="project" value="UniProtKB-EC"/>
</dbReference>
<dbReference type="PANTHER" id="PTHR42737:SF2">
    <property type="entry name" value="GLUTATHIONE REDUCTASE"/>
    <property type="match status" value="1"/>
</dbReference>
<dbReference type="Proteomes" id="UP000249299">
    <property type="component" value="Unassembled WGS sequence"/>
</dbReference>
<comment type="similarity">
    <text evidence="2 10">Belongs to the class-I pyridine nucleotide-disulfide oxidoreductase family.</text>
</comment>
<dbReference type="InterPro" id="IPR000182">
    <property type="entry name" value="GNAT_dom"/>
</dbReference>
<evidence type="ECO:0000256" key="5">
    <source>
        <dbReference type="ARBA" id="ARBA00022827"/>
    </source>
</evidence>
<dbReference type="GO" id="GO:0050661">
    <property type="term" value="F:NADP binding"/>
    <property type="evidence" value="ECO:0007669"/>
    <property type="project" value="InterPro"/>
</dbReference>
<keyword evidence="8" id="KW-1015">Disulfide bond</keyword>
<dbReference type="Gene3D" id="3.30.390.30">
    <property type="match status" value="1"/>
</dbReference>
<dbReference type="GO" id="GO:0005829">
    <property type="term" value="C:cytosol"/>
    <property type="evidence" value="ECO:0007669"/>
    <property type="project" value="TreeGrafter"/>
</dbReference>
<dbReference type="FunFam" id="3.50.50.60:FF:000051">
    <property type="entry name" value="Glutathione reductase"/>
    <property type="match status" value="1"/>
</dbReference>
<dbReference type="InterPro" id="IPR016156">
    <property type="entry name" value="FAD/NAD-linked_Rdtase_dimer_sf"/>
</dbReference>
<dbReference type="SUPFAM" id="SSF55424">
    <property type="entry name" value="FAD/NAD-linked reductases, dimerisation (C-terminal) domain"/>
    <property type="match status" value="1"/>
</dbReference>
<dbReference type="Gene3D" id="3.40.630.30">
    <property type="match status" value="1"/>
</dbReference>
<evidence type="ECO:0000256" key="3">
    <source>
        <dbReference type="ARBA" id="ARBA00011738"/>
    </source>
</evidence>
<dbReference type="PRINTS" id="PR00368">
    <property type="entry name" value="FADPNR"/>
</dbReference>
<evidence type="ECO:0000256" key="1">
    <source>
        <dbReference type="ARBA" id="ARBA00001974"/>
    </source>
</evidence>
<dbReference type="PRINTS" id="PR00411">
    <property type="entry name" value="PNDRDTASEI"/>
</dbReference>
<dbReference type="SUPFAM" id="SSF51905">
    <property type="entry name" value="FAD/NAD(P)-binding domain"/>
    <property type="match status" value="1"/>
</dbReference>
<protein>
    <recommendedName>
        <fullName evidence="11">Glutathione reductase</fullName>
        <shortName evidence="11">GRase</shortName>
        <ecNumber evidence="11">1.8.1.7</ecNumber>
    </recommendedName>
</protein>
<dbReference type="InterPro" id="IPR004099">
    <property type="entry name" value="Pyr_nucl-diS_OxRdtase_dimer"/>
</dbReference>
<comment type="caution">
    <text evidence="13">The sequence shown here is derived from an EMBL/GenBank/DDBJ whole genome shotgun (WGS) entry which is preliminary data.</text>
</comment>
<dbReference type="InterPro" id="IPR046952">
    <property type="entry name" value="GSHR/TRXR-like"/>
</dbReference>
<comment type="subunit">
    <text evidence="3">Homodimer.</text>
</comment>
<dbReference type="Pfam" id="PF07992">
    <property type="entry name" value="Pyr_redox_2"/>
    <property type="match status" value="1"/>
</dbReference>
<evidence type="ECO:0000256" key="6">
    <source>
        <dbReference type="ARBA" id="ARBA00022857"/>
    </source>
</evidence>
<dbReference type="PANTHER" id="PTHR42737">
    <property type="entry name" value="GLUTATHIONE REDUCTASE"/>
    <property type="match status" value="1"/>
</dbReference>
<evidence type="ECO:0000256" key="11">
    <source>
        <dbReference type="RuleBase" id="RU365040"/>
    </source>
</evidence>
<dbReference type="InterPro" id="IPR023753">
    <property type="entry name" value="FAD/NAD-binding_dom"/>
</dbReference>
<keyword evidence="6 11" id="KW-0521">NADP</keyword>
<proteinExistence type="inferred from homology"/>